<accession>A0A4S1DZW0</accession>
<feature type="transmembrane region" description="Helical" evidence="1">
    <location>
        <begin position="63"/>
        <end position="84"/>
    </location>
</feature>
<protein>
    <submittedName>
        <fullName evidence="2">Uncharacterized protein</fullName>
    </submittedName>
</protein>
<evidence type="ECO:0000256" key="1">
    <source>
        <dbReference type="SAM" id="Phobius"/>
    </source>
</evidence>
<dbReference type="OrthoDB" id="1449790at2"/>
<proteinExistence type="predicted"/>
<evidence type="ECO:0000313" key="2">
    <source>
        <dbReference type="EMBL" id="TGV03168.1"/>
    </source>
</evidence>
<dbReference type="AlphaFoldDB" id="A0A4S1DZW0"/>
<reference evidence="2 3" key="1">
    <citation type="submission" date="2019-04" db="EMBL/GenBank/DDBJ databases">
        <authorList>
            <person name="Liu A."/>
        </authorList>
    </citation>
    <scope>NUCLEOTIDE SEQUENCE [LARGE SCALE GENOMIC DNA]</scope>
    <source>
        <strain evidence="2 3">RZ03</strain>
    </source>
</reference>
<keyword evidence="1" id="KW-1133">Transmembrane helix</keyword>
<dbReference type="Proteomes" id="UP000307602">
    <property type="component" value="Unassembled WGS sequence"/>
</dbReference>
<keyword evidence="1" id="KW-0812">Transmembrane</keyword>
<keyword evidence="1" id="KW-0472">Membrane</keyword>
<sequence length="85" mass="9669">MELLLTEQDLEPLPEPKEFVQHAKPEGILNSNYKKLVKKNLSNITSQSLFGVKQRLKSSRYRFTSGAETILVVSVYMAIIIVIFS</sequence>
<evidence type="ECO:0000313" key="3">
    <source>
        <dbReference type="Proteomes" id="UP000307602"/>
    </source>
</evidence>
<organism evidence="2 3">
    <name type="scientific">Flavivirga rizhaonensis</name>
    <dbReference type="NCBI Taxonomy" id="2559571"/>
    <lineage>
        <taxon>Bacteria</taxon>
        <taxon>Pseudomonadati</taxon>
        <taxon>Bacteroidota</taxon>
        <taxon>Flavobacteriia</taxon>
        <taxon>Flavobacteriales</taxon>
        <taxon>Flavobacteriaceae</taxon>
        <taxon>Flavivirga</taxon>
    </lineage>
</organism>
<name>A0A4S1DZW0_9FLAO</name>
<gene>
    <name evidence="2" type="ORF">EM932_07605</name>
</gene>
<comment type="caution">
    <text evidence="2">The sequence shown here is derived from an EMBL/GenBank/DDBJ whole genome shotgun (WGS) entry which is preliminary data.</text>
</comment>
<dbReference type="RefSeq" id="WP_135876585.1">
    <property type="nucleotide sequence ID" value="NZ_SRSO01000008.1"/>
</dbReference>
<dbReference type="EMBL" id="SRSO01000008">
    <property type="protein sequence ID" value="TGV03168.1"/>
    <property type="molecule type" value="Genomic_DNA"/>
</dbReference>
<keyword evidence="3" id="KW-1185">Reference proteome</keyword>